<dbReference type="GeneID" id="17265890"/>
<dbReference type="RefSeq" id="XP_005772746.1">
    <property type="nucleotide sequence ID" value="XM_005772689.1"/>
</dbReference>
<feature type="active site" description="Proton donor/acceptor" evidence="10">
    <location>
        <position position="280"/>
    </location>
</feature>
<dbReference type="eggNOG" id="KOG2650">
    <property type="taxonomic scope" value="Eukaryota"/>
</dbReference>
<protein>
    <recommendedName>
        <fullName evidence="14">Peptidase M14 domain-containing protein</fullName>
    </recommendedName>
</protein>
<evidence type="ECO:0000256" key="7">
    <source>
        <dbReference type="ARBA" id="ARBA00022801"/>
    </source>
</evidence>
<dbReference type="PaxDb" id="2903-EOD20317"/>
<accession>A0A0D3J9Y2</accession>
<dbReference type="PROSITE" id="PS52035">
    <property type="entry name" value="PEPTIDASE_M14"/>
    <property type="match status" value="1"/>
</dbReference>
<evidence type="ECO:0000256" key="6">
    <source>
        <dbReference type="ARBA" id="ARBA00022729"/>
    </source>
</evidence>
<dbReference type="PANTHER" id="PTHR11705">
    <property type="entry name" value="PROTEASE FAMILY M14 CARBOXYPEPTIDASE A,B"/>
    <property type="match status" value="1"/>
</dbReference>
<feature type="region of interest" description="Disordered" evidence="11">
    <location>
        <begin position="159"/>
        <end position="179"/>
    </location>
</feature>
<name>A0A0D3J9Y2_EMIH1</name>
<keyword evidence="5" id="KW-0479">Metal-binding</keyword>
<evidence type="ECO:0000256" key="4">
    <source>
        <dbReference type="ARBA" id="ARBA00022670"/>
    </source>
</evidence>
<dbReference type="Gene3D" id="3.40.630.10">
    <property type="entry name" value="Zn peptidases"/>
    <property type="match status" value="1"/>
</dbReference>
<dbReference type="InterPro" id="IPR000834">
    <property type="entry name" value="Peptidase_M14"/>
</dbReference>
<feature type="domain" description="Peptidase M14" evidence="14">
    <location>
        <begin position="15"/>
        <end position="316"/>
    </location>
</feature>
<feature type="signal peptide" evidence="13">
    <location>
        <begin position="1"/>
        <end position="18"/>
    </location>
</feature>
<comment type="cofactor">
    <cofactor evidence="1">
        <name>Zn(2+)</name>
        <dbReference type="ChEBI" id="CHEBI:29105"/>
    </cofactor>
</comment>
<dbReference type="GO" id="GO:0004181">
    <property type="term" value="F:metallocarboxypeptidase activity"/>
    <property type="evidence" value="ECO:0007669"/>
    <property type="project" value="InterPro"/>
</dbReference>
<dbReference type="PROSITE" id="PS00132">
    <property type="entry name" value="CARBOXYPEPT_ZN_1"/>
    <property type="match status" value="1"/>
</dbReference>
<feature type="transmembrane region" description="Helical" evidence="12">
    <location>
        <begin position="343"/>
        <end position="364"/>
    </location>
</feature>
<keyword evidence="3" id="KW-0121">Carboxypeptidase</keyword>
<dbReference type="FunFam" id="3.40.630.10:FF:000084">
    <property type="entry name" value="Carboxypeptidase B2"/>
    <property type="match status" value="1"/>
</dbReference>
<dbReference type="InterPro" id="IPR057246">
    <property type="entry name" value="CARBOXYPEPT_ZN_1"/>
</dbReference>
<keyword evidence="7" id="KW-0378">Hydrolase</keyword>
<dbReference type="Pfam" id="PF00246">
    <property type="entry name" value="Peptidase_M14"/>
    <property type="match status" value="1"/>
</dbReference>
<comment type="similarity">
    <text evidence="2 10">Belongs to the peptidase M14 family.</text>
</comment>
<dbReference type="SUPFAM" id="SSF53187">
    <property type="entry name" value="Zn-dependent exopeptidases"/>
    <property type="match status" value="1"/>
</dbReference>
<evidence type="ECO:0000313" key="16">
    <source>
        <dbReference type="Proteomes" id="UP000013827"/>
    </source>
</evidence>
<evidence type="ECO:0000256" key="12">
    <source>
        <dbReference type="SAM" id="Phobius"/>
    </source>
</evidence>
<dbReference type="GO" id="GO:0008270">
    <property type="term" value="F:zinc ion binding"/>
    <property type="evidence" value="ECO:0007669"/>
    <property type="project" value="InterPro"/>
</dbReference>
<proteinExistence type="inferred from homology"/>
<evidence type="ECO:0000256" key="13">
    <source>
        <dbReference type="SAM" id="SignalP"/>
    </source>
</evidence>
<dbReference type="SMART" id="SM00631">
    <property type="entry name" value="Zn_pept"/>
    <property type="match status" value="1"/>
</dbReference>
<reference evidence="16" key="1">
    <citation type="journal article" date="2013" name="Nature">
        <title>Pan genome of the phytoplankton Emiliania underpins its global distribution.</title>
        <authorList>
            <person name="Read B.A."/>
            <person name="Kegel J."/>
            <person name="Klute M.J."/>
            <person name="Kuo A."/>
            <person name="Lefebvre S.C."/>
            <person name="Maumus F."/>
            <person name="Mayer C."/>
            <person name="Miller J."/>
            <person name="Monier A."/>
            <person name="Salamov A."/>
            <person name="Young J."/>
            <person name="Aguilar M."/>
            <person name="Claverie J.M."/>
            <person name="Frickenhaus S."/>
            <person name="Gonzalez K."/>
            <person name="Herman E.K."/>
            <person name="Lin Y.C."/>
            <person name="Napier J."/>
            <person name="Ogata H."/>
            <person name="Sarno A.F."/>
            <person name="Shmutz J."/>
            <person name="Schroeder D."/>
            <person name="de Vargas C."/>
            <person name="Verret F."/>
            <person name="von Dassow P."/>
            <person name="Valentin K."/>
            <person name="Van de Peer Y."/>
            <person name="Wheeler G."/>
            <person name="Dacks J.B."/>
            <person name="Delwiche C.F."/>
            <person name="Dyhrman S.T."/>
            <person name="Glockner G."/>
            <person name="John U."/>
            <person name="Richards T."/>
            <person name="Worden A.Z."/>
            <person name="Zhang X."/>
            <person name="Grigoriev I.V."/>
            <person name="Allen A.E."/>
            <person name="Bidle K."/>
            <person name="Borodovsky M."/>
            <person name="Bowler C."/>
            <person name="Brownlee C."/>
            <person name="Cock J.M."/>
            <person name="Elias M."/>
            <person name="Gladyshev V.N."/>
            <person name="Groth M."/>
            <person name="Guda C."/>
            <person name="Hadaegh A."/>
            <person name="Iglesias-Rodriguez M.D."/>
            <person name="Jenkins J."/>
            <person name="Jones B.M."/>
            <person name="Lawson T."/>
            <person name="Leese F."/>
            <person name="Lindquist E."/>
            <person name="Lobanov A."/>
            <person name="Lomsadze A."/>
            <person name="Malik S.B."/>
            <person name="Marsh M.E."/>
            <person name="Mackinder L."/>
            <person name="Mock T."/>
            <person name="Mueller-Roeber B."/>
            <person name="Pagarete A."/>
            <person name="Parker M."/>
            <person name="Probert I."/>
            <person name="Quesneville H."/>
            <person name="Raines C."/>
            <person name="Rensing S.A."/>
            <person name="Riano-Pachon D.M."/>
            <person name="Richier S."/>
            <person name="Rokitta S."/>
            <person name="Shiraiwa Y."/>
            <person name="Soanes D.M."/>
            <person name="van der Giezen M."/>
            <person name="Wahlund T.M."/>
            <person name="Williams B."/>
            <person name="Wilson W."/>
            <person name="Wolfe G."/>
            <person name="Wurch L.L."/>
        </authorList>
    </citation>
    <scope>NUCLEOTIDE SEQUENCE</scope>
</reference>
<evidence type="ECO:0000259" key="14">
    <source>
        <dbReference type="PROSITE" id="PS52035"/>
    </source>
</evidence>
<dbReference type="EnsemblProtists" id="EOD20317">
    <property type="protein sequence ID" value="EOD20317"/>
    <property type="gene ID" value="EMIHUDRAFT_242119"/>
</dbReference>
<keyword evidence="12" id="KW-1133">Transmembrane helix</keyword>
<evidence type="ECO:0000256" key="3">
    <source>
        <dbReference type="ARBA" id="ARBA00022645"/>
    </source>
</evidence>
<dbReference type="AlphaFoldDB" id="A0A0D3J9Y2"/>
<evidence type="ECO:0000256" key="10">
    <source>
        <dbReference type="PROSITE-ProRule" id="PRU01379"/>
    </source>
</evidence>
<keyword evidence="4" id="KW-0645">Protease</keyword>
<evidence type="ECO:0000256" key="1">
    <source>
        <dbReference type="ARBA" id="ARBA00001947"/>
    </source>
</evidence>
<feature type="compositionally biased region" description="Polar residues" evidence="11">
    <location>
        <begin position="159"/>
        <end position="170"/>
    </location>
</feature>
<evidence type="ECO:0000256" key="11">
    <source>
        <dbReference type="SAM" id="MobiDB-lite"/>
    </source>
</evidence>
<sequence length="373" mass="40937">MLSLLALLPGLPAPSTDSWFEAYKTFDEIVTFMDNTDFTSRNVAGRSHEGREVLVYQYGDPTKPGLLVLCTVHAREWISAMACPWVAQQLAGDDTAILETNAVYIMPVVNPDGYAFSHAPEGNRYFRTNRRPGSYFGVDLNRNFPRHWNSCSQWRRCSSGNVGSSSQTYRGPSPGSEPETRAVMAVADEIEATSGLVLFVDVHSYSAVVSGRYDDATADISPISAQQNVAGPKIVDAMNSIDGYGTTHCYQYWTAADWSYSADGDHMFEEYGQPWSWLIELRPQSSGQGGFTLPASEILPTVQEVDALKGCTGRKLALFTFQAARVHARLAARRERVFGVPTAAAVFAVAVSFLTVAPLAKHLLESVTESPRR</sequence>
<keyword evidence="12" id="KW-0812">Transmembrane</keyword>
<dbReference type="STRING" id="2903.R1CD44"/>
<keyword evidence="12" id="KW-0472">Membrane</keyword>
<keyword evidence="6 13" id="KW-0732">Signal</keyword>
<dbReference type="KEGG" id="ehx:EMIHUDRAFT_242119"/>
<evidence type="ECO:0000256" key="5">
    <source>
        <dbReference type="ARBA" id="ARBA00022723"/>
    </source>
</evidence>
<dbReference type="GO" id="GO:0006508">
    <property type="term" value="P:proteolysis"/>
    <property type="evidence" value="ECO:0007669"/>
    <property type="project" value="UniProtKB-KW"/>
</dbReference>
<dbReference type="HOGENOM" id="CLU_742768_0_0_1"/>
<evidence type="ECO:0000256" key="9">
    <source>
        <dbReference type="ARBA" id="ARBA00023049"/>
    </source>
</evidence>
<dbReference type="PANTHER" id="PTHR11705:SF143">
    <property type="entry name" value="SLL0236 PROTEIN"/>
    <property type="match status" value="1"/>
</dbReference>
<reference evidence="15" key="2">
    <citation type="submission" date="2024-10" db="UniProtKB">
        <authorList>
            <consortium name="EnsemblProtists"/>
        </authorList>
    </citation>
    <scope>IDENTIFICATION</scope>
</reference>
<organism evidence="15 16">
    <name type="scientific">Emiliania huxleyi (strain CCMP1516)</name>
    <dbReference type="NCBI Taxonomy" id="280463"/>
    <lineage>
        <taxon>Eukaryota</taxon>
        <taxon>Haptista</taxon>
        <taxon>Haptophyta</taxon>
        <taxon>Prymnesiophyceae</taxon>
        <taxon>Isochrysidales</taxon>
        <taxon>Noelaerhabdaceae</taxon>
        <taxon>Emiliania</taxon>
    </lineage>
</organism>
<evidence type="ECO:0000313" key="15">
    <source>
        <dbReference type="EnsemblProtists" id="EOD20317"/>
    </source>
</evidence>
<dbReference type="Proteomes" id="UP000013827">
    <property type="component" value="Unassembled WGS sequence"/>
</dbReference>
<keyword evidence="16" id="KW-1185">Reference proteome</keyword>
<evidence type="ECO:0000256" key="2">
    <source>
        <dbReference type="ARBA" id="ARBA00005988"/>
    </source>
</evidence>
<dbReference type="GO" id="GO:0005615">
    <property type="term" value="C:extracellular space"/>
    <property type="evidence" value="ECO:0007669"/>
    <property type="project" value="TreeGrafter"/>
</dbReference>
<keyword evidence="8" id="KW-0862">Zinc</keyword>
<dbReference type="PRINTS" id="PR00765">
    <property type="entry name" value="CRBOXYPTASEA"/>
</dbReference>
<feature type="chain" id="PRO_5044291370" description="Peptidase M14 domain-containing protein" evidence="13">
    <location>
        <begin position="19"/>
        <end position="373"/>
    </location>
</feature>
<evidence type="ECO:0000256" key="8">
    <source>
        <dbReference type="ARBA" id="ARBA00022833"/>
    </source>
</evidence>
<keyword evidence="9" id="KW-0482">Metalloprotease</keyword>